<proteinExistence type="inferred from homology"/>
<gene>
    <name evidence="11" type="ORF">GPM918_LOCUS10969</name>
    <name evidence="12" type="ORF">SRO942_LOCUS10970</name>
</gene>
<dbReference type="Proteomes" id="UP000663829">
    <property type="component" value="Unassembled WGS sequence"/>
</dbReference>
<dbReference type="EMBL" id="CAJNOQ010002219">
    <property type="protein sequence ID" value="CAF0945880.1"/>
    <property type="molecule type" value="Genomic_DNA"/>
</dbReference>
<feature type="region of interest" description="Disordered" evidence="10">
    <location>
        <begin position="94"/>
        <end position="117"/>
    </location>
</feature>
<keyword evidence="6 9" id="KW-1133">Transmembrane helix</keyword>
<evidence type="ECO:0000256" key="3">
    <source>
        <dbReference type="ARBA" id="ARBA00022448"/>
    </source>
</evidence>
<evidence type="ECO:0000256" key="8">
    <source>
        <dbReference type="ARBA" id="ARBA00023136"/>
    </source>
</evidence>
<evidence type="ECO:0000256" key="5">
    <source>
        <dbReference type="ARBA" id="ARBA00022792"/>
    </source>
</evidence>
<dbReference type="GO" id="GO:0006850">
    <property type="term" value="P:pyruvate import into mitochondria"/>
    <property type="evidence" value="ECO:0007669"/>
    <property type="project" value="InterPro"/>
</dbReference>
<evidence type="ECO:0000256" key="2">
    <source>
        <dbReference type="ARBA" id="ARBA00006416"/>
    </source>
</evidence>
<dbReference type="EMBL" id="CAJOBC010002219">
    <property type="protein sequence ID" value="CAF3722024.1"/>
    <property type="molecule type" value="Genomic_DNA"/>
</dbReference>
<keyword evidence="3 9" id="KW-0813">Transport</keyword>
<evidence type="ECO:0000256" key="9">
    <source>
        <dbReference type="RuleBase" id="RU363100"/>
    </source>
</evidence>
<dbReference type="OrthoDB" id="1697690at2759"/>
<keyword evidence="13" id="KW-1185">Reference proteome</keyword>
<keyword evidence="5 9" id="KW-0999">Mitochondrion inner membrane</keyword>
<reference evidence="11" key="1">
    <citation type="submission" date="2021-02" db="EMBL/GenBank/DDBJ databases">
        <authorList>
            <person name="Nowell W R."/>
        </authorList>
    </citation>
    <scope>NUCLEOTIDE SEQUENCE</scope>
</reference>
<keyword evidence="8 9" id="KW-0472">Membrane</keyword>
<sequence length="117" mass="13178">MEKWDCAETQHVIHFWGPIANWGLPLAALADLKKDPSIISGKMTVALCFYSLLFMRFALRVKPKNRLLFACHFANECAQLTQLTRLINHEYGKAQPTKQQLQPAPRSVPPTKTATAS</sequence>
<evidence type="ECO:0000256" key="1">
    <source>
        <dbReference type="ARBA" id="ARBA00004448"/>
    </source>
</evidence>
<evidence type="ECO:0000256" key="6">
    <source>
        <dbReference type="ARBA" id="ARBA00022989"/>
    </source>
</evidence>
<evidence type="ECO:0000256" key="10">
    <source>
        <dbReference type="SAM" id="MobiDB-lite"/>
    </source>
</evidence>
<dbReference type="InterPro" id="IPR005336">
    <property type="entry name" value="MPC"/>
</dbReference>
<comment type="subcellular location">
    <subcellularLocation>
        <location evidence="1 9">Mitochondrion inner membrane</location>
        <topology evidence="1 9">Multi-pass membrane protein</topology>
    </subcellularLocation>
</comment>
<dbReference type="PANTHER" id="PTHR14154">
    <property type="entry name" value="UPF0041 BRAIN PROTEIN 44-RELATED"/>
    <property type="match status" value="1"/>
</dbReference>
<comment type="similarity">
    <text evidence="2 9">Belongs to the mitochondrial pyruvate carrier (MPC) (TC 2.A.105) family.</text>
</comment>
<evidence type="ECO:0000313" key="12">
    <source>
        <dbReference type="EMBL" id="CAF3722024.1"/>
    </source>
</evidence>
<feature type="transmembrane region" description="Helical" evidence="9">
    <location>
        <begin position="39"/>
        <end position="59"/>
    </location>
</feature>
<keyword evidence="7 9" id="KW-0496">Mitochondrion</keyword>
<dbReference type="GO" id="GO:0005743">
    <property type="term" value="C:mitochondrial inner membrane"/>
    <property type="evidence" value="ECO:0007669"/>
    <property type="project" value="UniProtKB-SubCell"/>
</dbReference>
<keyword evidence="4 9" id="KW-0812">Transmembrane</keyword>
<evidence type="ECO:0000313" key="13">
    <source>
        <dbReference type="Proteomes" id="UP000663829"/>
    </source>
</evidence>
<name>A0A814CX81_9BILA</name>
<dbReference type="Proteomes" id="UP000681722">
    <property type="component" value="Unassembled WGS sequence"/>
</dbReference>
<protein>
    <recommendedName>
        <fullName evidence="9">Mitochondrial pyruvate carrier</fullName>
    </recommendedName>
</protein>
<comment type="caution">
    <text evidence="11">The sequence shown here is derived from an EMBL/GenBank/DDBJ whole genome shotgun (WGS) entry which is preliminary data.</text>
</comment>
<organism evidence="11 13">
    <name type="scientific">Didymodactylos carnosus</name>
    <dbReference type="NCBI Taxonomy" id="1234261"/>
    <lineage>
        <taxon>Eukaryota</taxon>
        <taxon>Metazoa</taxon>
        <taxon>Spiralia</taxon>
        <taxon>Gnathifera</taxon>
        <taxon>Rotifera</taxon>
        <taxon>Eurotatoria</taxon>
        <taxon>Bdelloidea</taxon>
        <taxon>Philodinida</taxon>
        <taxon>Philodinidae</taxon>
        <taxon>Didymodactylos</taxon>
    </lineage>
</organism>
<dbReference type="Pfam" id="PF03650">
    <property type="entry name" value="MPC"/>
    <property type="match status" value="1"/>
</dbReference>
<evidence type="ECO:0000313" key="11">
    <source>
        <dbReference type="EMBL" id="CAF0945880.1"/>
    </source>
</evidence>
<evidence type="ECO:0000256" key="7">
    <source>
        <dbReference type="ARBA" id="ARBA00023128"/>
    </source>
</evidence>
<comment type="function">
    <text evidence="9">Mediates the uptake of pyruvate into mitochondria.</text>
</comment>
<evidence type="ECO:0000256" key="4">
    <source>
        <dbReference type="ARBA" id="ARBA00022692"/>
    </source>
</evidence>
<accession>A0A814CX81</accession>
<dbReference type="AlphaFoldDB" id="A0A814CX81"/>
<comment type="caution">
    <text evidence="9">Lacks conserved residue(s) required for the propagation of feature annotation.</text>
</comment>